<dbReference type="AlphaFoldDB" id="A0A5A7N890"/>
<accession>A0A5A7N890</accession>
<sequence length="398" mass="41874">MGKQVRVRNRLFLFKHQSVIGVDAAPAASTDAIPIEQDGFSKTSGFRVEDVTEVTGSLDAGEPLVVGEPATISFRTRVRGAGTTYTDMIKPVLGRLLEVCGWKEKFTEAIANEALVSGTAIDATLGASFSATAQAYRGMPLILSGTGVAGRTPIILDYSDAKVATLSESFSPALGTSNGSSIPANYRYSPFTDDDADPMKIGTAYVYEDGHLYKYLDCRGDFTLEVTSGGVGFFTFTLTGVFAGRSEPGMPSDAVFGGAPTPFFRQGINPSPAFLIDRGLAAVSRVTLTGGNTVASPPDPNSLQGFGAAIVNGRDVRLTIDPQTTDLATRDTLADLESQRKQPVAIQWGLMAGSRIYLSIPQGKIVGRDESESDGLQAEQLTVDATGTAGAAVNLTFA</sequence>
<gene>
    <name evidence="1" type="ORF">JCM17846_18490</name>
</gene>
<dbReference type="Proteomes" id="UP000324996">
    <property type="component" value="Unassembled WGS sequence"/>
</dbReference>
<comment type="caution">
    <text evidence="1">The sequence shown here is derived from an EMBL/GenBank/DDBJ whole genome shotgun (WGS) entry which is preliminary data.</text>
</comment>
<keyword evidence="2" id="KW-1185">Reference proteome</keyword>
<reference evidence="1 2" key="1">
    <citation type="submission" date="2019-09" db="EMBL/GenBank/DDBJ databases">
        <title>NBRP : Genome information of microbial organism related human and environment.</title>
        <authorList>
            <person name="Hattori M."/>
            <person name="Oshima K."/>
            <person name="Inaba H."/>
            <person name="Suda W."/>
            <person name="Sakamoto M."/>
            <person name="Iino T."/>
            <person name="Kitahara M."/>
            <person name="Oshida Y."/>
            <person name="Iida T."/>
            <person name="Kudo T."/>
            <person name="Itoh T."/>
            <person name="Ohkuma M."/>
        </authorList>
    </citation>
    <scope>NUCLEOTIDE SEQUENCE [LARGE SCALE GENOMIC DNA]</scope>
    <source>
        <strain evidence="1 2">Q-1</strain>
    </source>
</reference>
<name>A0A5A7N890_9PROT</name>
<proteinExistence type="predicted"/>
<dbReference type="EMBL" id="BKCN01000008">
    <property type="protein sequence ID" value="GER04167.1"/>
    <property type="molecule type" value="Genomic_DNA"/>
</dbReference>
<protein>
    <submittedName>
        <fullName evidence="1">Uncharacterized protein</fullName>
    </submittedName>
</protein>
<evidence type="ECO:0000313" key="1">
    <source>
        <dbReference type="EMBL" id="GER04167.1"/>
    </source>
</evidence>
<dbReference type="RefSeq" id="WP_052371020.1">
    <property type="nucleotide sequence ID" value="NZ_BKCN01000008.1"/>
</dbReference>
<evidence type="ECO:0000313" key="2">
    <source>
        <dbReference type="Proteomes" id="UP000324996"/>
    </source>
</evidence>
<organism evidence="1 2">
    <name type="scientific">Iodidimonas nitroreducens</name>
    <dbReference type="NCBI Taxonomy" id="1236968"/>
    <lineage>
        <taxon>Bacteria</taxon>
        <taxon>Pseudomonadati</taxon>
        <taxon>Pseudomonadota</taxon>
        <taxon>Alphaproteobacteria</taxon>
        <taxon>Iodidimonadales</taxon>
        <taxon>Iodidimonadaceae</taxon>
        <taxon>Iodidimonas</taxon>
    </lineage>
</organism>